<gene>
    <name evidence="1" type="ORF">AARAC_003673</name>
</gene>
<name>A0A2G7GBI8_9EURO</name>
<dbReference type="InterPro" id="IPR001360">
    <property type="entry name" value="Glyco_hydro_1"/>
</dbReference>
<comment type="caution">
    <text evidence="1">The sequence shown here is derived from an EMBL/GenBank/DDBJ whole genome shotgun (WGS) entry which is preliminary data.</text>
</comment>
<keyword evidence="1" id="KW-0378">Hydrolase</keyword>
<evidence type="ECO:0000313" key="2">
    <source>
        <dbReference type="Proteomes" id="UP000231358"/>
    </source>
</evidence>
<reference evidence="1 2" key="1">
    <citation type="submission" date="2017-05" db="EMBL/GenBank/DDBJ databases">
        <title>Genome sequence for an aflatoxigenic pathogen of Argentinian peanut, Aspergillus arachidicola.</title>
        <authorList>
            <person name="Moore G."/>
            <person name="Beltz S.B."/>
            <person name="Mack B.M."/>
        </authorList>
    </citation>
    <scope>NUCLEOTIDE SEQUENCE [LARGE SCALE GENOMIC DNA]</scope>
    <source>
        <strain evidence="1 2">CBS 117610</strain>
    </source>
</reference>
<dbReference type="GO" id="GO:0005975">
    <property type="term" value="P:carbohydrate metabolic process"/>
    <property type="evidence" value="ECO:0007669"/>
    <property type="project" value="InterPro"/>
</dbReference>
<dbReference type="Gene3D" id="3.20.20.80">
    <property type="entry name" value="Glycosidases"/>
    <property type="match status" value="1"/>
</dbReference>
<dbReference type="GO" id="GO:0004553">
    <property type="term" value="F:hydrolase activity, hydrolyzing O-glycosyl compounds"/>
    <property type="evidence" value="ECO:0007669"/>
    <property type="project" value="InterPro"/>
</dbReference>
<evidence type="ECO:0000313" key="1">
    <source>
        <dbReference type="EMBL" id="PIG90220.1"/>
    </source>
</evidence>
<proteinExistence type="predicted"/>
<dbReference type="Pfam" id="PF00232">
    <property type="entry name" value="Glyco_hydro_1"/>
    <property type="match status" value="1"/>
</dbReference>
<dbReference type="EMBL" id="NEXV01000018">
    <property type="protein sequence ID" value="PIG90220.1"/>
    <property type="molecule type" value="Genomic_DNA"/>
</dbReference>
<keyword evidence="2" id="KW-1185">Reference proteome</keyword>
<dbReference type="InterPro" id="IPR017853">
    <property type="entry name" value="GH"/>
</dbReference>
<dbReference type="AlphaFoldDB" id="A0A2G7GBI8"/>
<protein>
    <submittedName>
        <fullName evidence="1">Glycoside hydrolase</fullName>
    </submittedName>
</protein>
<sequence length="92" mass="10395">MCLLSMLNPVESAERDASTLLHFDSLLTFVICDNRSAHPDIGYYNGGYQNETFVDAFVTYAKIVLTHDADRVPIWVTFSQHFLYSFNIAGAK</sequence>
<dbReference type="STRING" id="656916.A0A2G7GBI8"/>
<accession>A0A2G7GBI8</accession>
<organism evidence="1 2">
    <name type="scientific">Aspergillus arachidicola</name>
    <dbReference type="NCBI Taxonomy" id="656916"/>
    <lineage>
        <taxon>Eukaryota</taxon>
        <taxon>Fungi</taxon>
        <taxon>Dikarya</taxon>
        <taxon>Ascomycota</taxon>
        <taxon>Pezizomycotina</taxon>
        <taxon>Eurotiomycetes</taxon>
        <taxon>Eurotiomycetidae</taxon>
        <taxon>Eurotiales</taxon>
        <taxon>Aspergillaceae</taxon>
        <taxon>Aspergillus</taxon>
        <taxon>Aspergillus subgen. Circumdati</taxon>
    </lineage>
</organism>
<dbReference type="Proteomes" id="UP000231358">
    <property type="component" value="Unassembled WGS sequence"/>
</dbReference>
<dbReference type="SUPFAM" id="SSF51445">
    <property type="entry name" value="(Trans)glycosidases"/>
    <property type="match status" value="1"/>
</dbReference>